<feature type="region of interest" description="Disordered" evidence="1">
    <location>
        <begin position="1"/>
        <end position="37"/>
    </location>
</feature>
<evidence type="ECO:0000313" key="2">
    <source>
        <dbReference type="EMBL" id="ADQ66591.1"/>
    </source>
</evidence>
<dbReference type="HOGENOM" id="CLU_3338308_0_0_2"/>
<protein>
    <submittedName>
        <fullName evidence="2">Uncharacterized protein</fullName>
    </submittedName>
</protein>
<dbReference type="Proteomes" id="UP000011585">
    <property type="component" value="Unassembled WGS sequence"/>
</dbReference>
<sequence>MRGESDRFGGSEIVSVMSPSDRPETKRFVGYSTDEEV</sequence>
<evidence type="ECO:0000313" key="4">
    <source>
        <dbReference type="Proteomes" id="UP000006663"/>
    </source>
</evidence>
<accession>E4NPV8</accession>
<evidence type="ECO:0000256" key="1">
    <source>
        <dbReference type="SAM" id="MobiDB-lite"/>
    </source>
</evidence>
<dbReference type="AlphaFoldDB" id="E4NPV8"/>
<evidence type="ECO:0000313" key="3">
    <source>
        <dbReference type="EMBL" id="ELY30699.1"/>
    </source>
</evidence>
<reference evidence="2 4" key="1">
    <citation type="journal article" date="2009" name="Stand. Genomic Sci.">
        <title>Complete genome sequence of Halogeometricum borinquense type strain (PR3).</title>
        <authorList>
            <person name="Malfatti S."/>
            <person name="Tindall B.J."/>
            <person name="Schneider S."/>
            <person name="Fahnrich R."/>
            <person name="Lapidus A."/>
            <person name="Labuttii K."/>
            <person name="Copeland A."/>
            <person name="Glavina Del Rio T."/>
            <person name="Nolan M."/>
            <person name="Chen F."/>
            <person name="Lucas S."/>
            <person name="Tice H."/>
            <person name="Cheng J.F."/>
            <person name="Bruce D."/>
            <person name="Goodwin L."/>
            <person name="Pitluck S."/>
            <person name="Anderson I."/>
            <person name="Pati A."/>
            <person name="Ivanova N."/>
            <person name="Mavromatis K."/>
            <person name="Chen A."/>
            <person name="Palaniappan K."/>
            <person name="D'haeseleer P."/>
            <person name="Goker M."/>
            <person name="Bristow J."/>
            <person name="Eisen J.A."/>
            <person name="Markowitz V."/>
            <person name="Hugenholtz P."/>
            <person name="Kyrpides N.C."/>
            <person name="Klenk H.P."/>
            <person name="Chain P."/>
        </authorList>
    </citation>
    <scope>NUCLEOTIDE SEQUENCE [LARGE SCALE GENOMIC DNA]</scope>
    <source>
        <strain evidence="4">ATCC 700274 / DSM 11551 / JCM 10706 / KCTC 4070 / PR3</strain>
        <strain evidence="2">PR 3</strain>
    </source>
</reference>
<organism evidence="2 4">
    <name type="scientific">Halogeometricum borinquense (strain ATCC 700274 / DSM 11551 / JCM 10706 / KCTC 4070 / PR3)</name>
    <dbReference type="NCBI Taxonomy" id="469382"/>
    <lineage>
        <taxon>Archaea</taxon>
        <taxon>Methanobacteriati</taxon>
        <taxon>Methanobacteriota</taxon>
        <taxon>Stenosarchaea group</taxon>
        <taxon>Halobacteria</taxon>
        <taxon>Halobacteriales</taxon>
        <taxon>Haloferacaceae</taxon>
        <taxon>Halogeometricum</taxon>
    </lineage>
</organism>
<gene>
    <name evidence="2" type="ordered locus">Hbor_09970</name>
    <name evidence="3" type="ORF">C499_02504</name>
</gene>
<name>E4NPV8_HALBP</name>
<dbReference type="Proteomes" id="UP000006663">
    <property type="component" value="Chromosome"/>
</dbReference>
<keyword evidence="4" id="KW-1185">Reference proteome</keyword>
<proteinExistence type="predicted"/>
<dbReference type="KEGG" id="hbo:Hbor_09970"/>
<reference evidence="3 5" key="2">
    <citation type="journal article" date="2014" name="PLoS Genet.">
        <title>Phylogenetically driven sequencing of extremely halophilic archaea reveals strategies for static and dynamic osmo-response.</title>
        <authorList>
            <person name="Becker E.A."/>
            <person name="Seitzer P.M."/>
            <person name="Tritt A."/>
            <person name="Larsen D."/>
            <person name="Krusor M."/>
            <person name="Yao A.I."/>
            <person name="Wu D."/>
            <person name="Madern D."/>
            <person name="Eisen J.A."/>
            <person name="Darling A.E."/>
            <person name="Facciotti M.T."/>
        </authorList>
    </citation>
    <scope>NUCLEOTIDE SEQUENCE [LARGE SCALE GENOMIC DNA]</scope>
    <source>
        <strain evidence="3 5">DSM 11551</strain>
    </source>
</reference>
<evidence type="ECO:0000313" key="5">
    <source>
        <dbReference type="Proteomes" id="UP000011585"/>
    </source>
</evidence>
<dbReference type="EMBL" id="AOHT01000008">
    <property type="protein sequence ID" value="ELY30699.1"/>
    <property type="molecule type" value="Genomic_DNA"/>
</dbReference>
<dbReference type="EMBL" id="CP001690">
    <property type="protein sequence ID" value="ADQ66591.1"/>
    <property type="molecule type" value="Genomic_DNA"/>
</dbReference>